<dbReference type="Pfam" id="PF02270">
    <property type="entry name" value="TFIIF_beta"/>
    <property type="match status" value="1"/>
</dbReference>
<reference evidence="3 4" key="1">
    <citation type="submission" date="2023-10" db="EMBL/GenBank/DDBJ databases">
        <title>Comparative genomics analysis reveals potential genetic determinants of host preference in Cryptosporidium xiaoi.</title>
        <authorList>
            <person name="Xiao L."/>
            <person name="Li J."/>
        </authorList>
    </citation>
    <scope>NUCLEOTIDE SEQUENCE [LARGE SCALE GENOMIC DNA]</scope>
    <source>
        <strain evidence="3 4">52996</strain>
    </source>
</reference>
<protein>
    <recommendedName>
        <fullName evidence="2">TFIIF beta subunit HTH domain-containing protein</fullName>
    </recommendedName>
</protein>
<feature type="region of interest" description="Disordered" evidence="1">
    <location>
        <begin position="106"/>
        <end position="129"/>
    </location>
</feature>
<dbReference type="InterPro" id="IPR036390">
    <property type="entry name" value="WH_DNA-bd_sf"/>
</dbReference>
<dbReference type="AlphaFoldDB" id="A0AAV9Y136"/>
<accession>A0AAV9Y136</accession>
<dbReference type="InterPro" id="IPR040450">
    <property type="entry name" value="TFIIF_beta_HTH"/>
</dbReference>
<dbReference type="EMBL" id="JAWDEY010000008">
    <property type="protein sequence ID" value="KAK6590170.1"/>
    <property type="molecule type" value="Genomic_DNA"/>
</dbReference>
<evidence type="ECO:0000313" key="3">
    <source>
        <dbReference type="EMBL" id="KAK6590170.1"/>
    </source>
</evidence>
<feature type="compositionally biased region" description="Low complexity" evidence="1">
    <location>
        <begin position="106"/>
        <end position="119"/>
    </location>
</feature>
<dbReference type="Proteomes" id="UP001311799">
    <property type="component" value="Unassembled WGS sequence"/>
</dbReference>
<comment type="caution">
    <text evidence="3">The sequence shown here is derived from an EMBL/GenBank/DDBJ whole genome shotgun (WGS) entry which is preliminary data.</text>
</comment>
<proteinExistence type="predicted"/>
<evidence type="ECO:0000256" key="1">
    <source>
        <dbReference type="SAM" id="MobiDB-lite"/>
    </source>
</evidence>
<name>A0AAV9Y136_9CRYT</name>
<dbReference type="SUPFAM" id="SSF46785">
    <property type="entry name" value="Winged helix' DNA-binding domain"/>
    <property type="match status" value="1"/>
</dbReference>
<evidence type="ECO:0000259" key="2">
    <source>
        <dbReference type="Pfam" id="PF02270"/>
    </source>
</evidence>
<feature type="domain" description="TFIIF beta subunit HTH" evidence="2">
    <location>
        <begin position="136"/>
        <end position="195"/>
    </location>
</feature>
<organism evidence="3 4">
    <name type="scientific">Cryptosporidium xiaoi</name>
    <dbReference type="NCBI Taxonomy" id="659607"/>
    <lineage>
        <taxon>Eukaryota</taxon>
        <taxon>Sar</taxon>
        <taxon>Alveolata</taxon>
        <taxon>Apicomplexa</taxon>
        <taxon>Conoidasida</taxon>
        <taxon>Coccidia</taxon>
        <taxon>Eucoccidiorida</taxon>
        <taxon>Eimeriorina</taxon>
        <taxon>Cryptosporidiidae</taxon>
        <taxon>Cryptosporidium</taxon>
    </lineage>
</organism>
<dbReference type="Gene3D" id="1.10.10.10">
    <property type="entry name" value="Winged helix-like DNA-binding domain superfamily/Winged helix DNA-binding domain"/>
    <property type="match status" value="1"/>
</dbReference>
<dbReference type="InterPro" id="IPR036388">
    <property type="entry name" value="WH-like_DNA-bd_sf"/>
</dbReference>
<keyword evidence="4" id="KW-1185">Reference proteome</keyword>
<gene>
    <name evidence="3" type="ORF">RS030_172630</name>
</gene>
<evidence type="ECO:0000313" key="4">
    <source>
        <dbReference type="Proteomes" id="UP001311799"/>
    </source>
</evidence>
<sequence length="198" mass="22511">MNKTIDSLKDDKSGFLFLESQDNKNVVSMYPSNIRNITRCGGLIDEGLRKKIEQGTKKSSTVEDKKRIVGSIYESNSQPFIYYDRSADDFIEPNGSVLKKRQVNINTSTSSTQNTSSSNDRPLFTTSSTTGNTLEALKEKIFRIFEEKGSDGVSMKEIEEKTLKPKHILKRIIDEIAMQTGRGGRRHIWYLKPQYSTK</sequence>